<dbReference type="HOGENOM" id="CLU_617128_0_0_1"/>
<reference evidence="1" key="1">
    <citation type="journal article" date="2012" name="Nature">
        <title>The oyster genome reveals stress adaptation and complexity of shell formation.</title>
        <authorList>
            <person name="Zhang G."/>
            <person name="Fang X."/>
            <person name="Guo X."/>
            <person name="Li L."/>
            <person name="Luo R."/>
            <person name="Xu F."/>
            <person name="Yang P."/>
            <person name="Zhang L."/>
            <person name="Wang X."/>
            <person name="Qi H."/>
            <person name="Xiong Z."/>
            <person name="Que H."/>
            <person name="Xie Y."/>
            <person name="Holland P.W."/>
            <person name="Paps J."/>
            <person name="Zhu Y."/>
            <person name="Wu F."/>
            <person name="Chen Y."/>
            <person name="Wang J."/>
            <person name="Peng C."/>
            <person name="Meng J."/>
            <person name="Yang L."/>
            <person name="Liu J."/>
            <person name="Wen B."/>
            <person name="Zhang N."/>
            <person name="Huang Z."/>
            <person name="Zhu Q."/>
            <person name="Feng Y."/>
            <person name="Mount A."/>
            <person name="Hedgecock D."/>
            <person name="Xu Z."/>
            <person name="Liu Y."/>
            <person name="Domazet-Loso T."/>
            <person name="Du Y."/>
            <person name="Sun X."/>
            <person name="Zhang S."/>
            <person name="Liu B."/>
            <person name="Cheng P."/>
            <person name="Jiang X."/>
            <person name="Li J."/>
            <person name="Fan D."/>
            <person name="Wang W."/>
            <person name="Fu W."/>
            <person name="Wang T."/>
            <person name="Wang B."/>
            <person name="Zhang J."/>
            <person name="Peng Z."/>
            <person name="Li Y."/>
            <person name="Li N."/>
            <person name="Wang J."/>
            <person name="Chen M."/>
            <person name="He Y."/>
            <person name="Tan F."/>
            <person name="Song X."/>
            <person name="Zheng Q."/>
            <person name="Huang R."/>
            <person name="Yang H."/>
            <person name="Du X."/>
            <person name="Chen L."/>
            <person name="Yang M."/>
            <person name="Gaffney P.M."/>
            <person name="Wang S."/>
            <person name="Luo L."/>
            <person name="She Z."/>
            <person name="Ming Y."/>
            <person name="Huang W."/>
            <person name="Zhang S."/>
            <person name="Huang B."/>
            <person name="Zhang Y."/>
            <person name="Qu T."/>
            <person name="Ni P."/>
            <person name="Miao G."/>
            <person name="Wang J."/>
            <person name="Wang Q."/>
            <person name="Steinberg C.E."/>
            <person name="Wang H."/>
            <person name="Li N."/>
            <person name="Qian L."/>
            <person name="Zhang G."/>
            <person name="Li Y."/>
            <person name="Yang H."/>
            <person name="Liu X."/>
            <person name="Wang J."/>
            <person name="Yin Y."/>
            <person name="Wang J."/>
        </authorList>
    </citation>
    <scope>NUCLEOTIDE SEQUENCE [LARGE SCALE GENOMIC DNA]</scope>
    <source>
        <strain evidence="1">05x7-T-G4-1.051#20</strain>
    </source>
</reference>
<sequence length="444" mass="49326">MGDHDIQNNLTHCREVTQCAGREINLNCSSPDWLIHIDHEIYAYNQSQGCDVSADSCQGVEFLAPPSVRHCNGRPSCSFKVPTDQYLSVCRENATELKVLYQCVAKSQSFDLCTDFLERHRSTIYLTSPQYPSPKLSPIKCSCEVKGQNISVLTLEQTKAPYVVYILSTESLSKHITKLQVINRLEFSNISSLEVLLDNRFPEQEFRLWLKLTGTDMTVKCGSPVITSEISSLEIVTATHLSYLPSSILTASVMGHYSTQEVNQTSLPSMHWNSTSTAGLDISKTAAGPDNSKTVLRPDNSETDSSLDESRTSYLSLYTVSATATVSLSSVSITGQSTQRISQSAPLHNVHDHCPVQVLHCATDALPMLLLLLLCTPDKQNTWKPARVHVFTCTVRLFVLSVTWKKATEYWQPHDHYCHQNQLIVGLCVGEQLTSPSLSLLLIV</sequence>
<name>K1RAL9_MAGGI</name>
<gene>
    <name evidence="1" type="ORF">CGI_10008587</name>
</gene>
<protein>
    <submittedName>
        <fullName evidence="1">Uncharacterized protein</fullName>
    </submittedName>
</protein>
<dbReference type="AlphaFoldDB" id="K1RAL9"/>
<dbReference type="Gene3D" id="2.60.120.740">
    <property type="match status" value="1"/>
</dbReference>
<dbReference type="InParanoid" id="K1RAL9"/>
<evidence type="ECO:0000313" key="1">
    <source>
        <dbReference type="EMBL" id="EKC40684.1"/>
    </source>
</evidence>
<dbReference type="EMBL" id="JH816161">
    <property type="protein sequence ID" value="EKC40684.1"/>
    <property type="molecule type" value="Genomic_DNA"/>
</dbReference>
<organism evidence="1">
    <name type="scientific">Magallana gigas</name>
    <name type="common">Pacific oyster</name>
    <name type="synonym">Crassostrea gigas</name>
    <dbReference type="NCBI Taxonomy" id="29159"/>
    <lineage>
        <taxon>Eukaryota</taxon>
        <taxon>Metazoa</taxon>
        <taxon>Spiralia</taxon>
        <taxon>Lophotrochozoa</taxon>
        <taxon>Mollusca</taxon>
        <taxon>Bivalvia</taxon>
        <taxon>Autobranchia</taxon>
        <taxon>Pteriomorphia</taxon>
        <taxon>Ostreida</taxon>
        <taxon>Ostreoidea</taxon>
        <taxon>Ostreidae</taxon>
        <taxon>Magallana</taxon>
    </lineage>
</organism>
<dbReference type="InterPro" id="IPR043159">
    <property type="entry name" value="Lectin_gal-bd_sf"/>
</dbReference>
<dbReference type="CDD" id="cd22823">
    <property type="entry name" value="Gal_Rha_Lectin"/>
    <property type="match status" value="1"/>
</dbReference>
<accession>K1RAL9</accession>
<proteinExistence type="predicted"/>